<sequence length="589" mass="62581">MESWLPRLSPASGGDSICLDLCLNLNPDRRPPSLSLPPPSPPLPPLPPSLSPSLPSSSSSSFFVLYLRTRADGAVPQPASRARRRPLALCPPQPNPARAGAERRARIASPGPSERARPPPSRHLEDMEERPAETNANVDDSALPSVAQLAGRFREQAAAAKETPASRPTRRKPPCSLSLFPPKVELGQNGEEKSPPTANHPPKMKVKSSPLIEKLQANLAFDPAALLPGASPKSPGLKAMVSPFHSPPSTPSSPGVRSRASEPEEPPVSFDQPPEGSHLPCYNKVRTRGSIKRRPPSRRFRRSQSDCGDLGDFRAVESSQENGAKEENGDEVFPAKGKAPGSPPQSRMSSRTEKPEEKGRAAEKAQQPEKAMGNSEEGAGQRPAQASSPEREDASGSPTEEKPAGGQTEEPSEVKEKAASGEEEPGQRGPDTKGPEEGAGAEETPKKSLPGEVEGGHSSEQETSMEKQDEGTGLEPGCNPGTSHTQPDTSSEVLKTEVLVPSLLLGPHSLAFHLASPTTPGKPTLNSPTCDAGAGPALLRLRSSTRKVLCPHPYHHPVQSHQQSQPPVFPSSLLVSSFIHLFTQATISF</sequence>
<keyword evidence="1" id="KW-0597">Phosphoprotein</keyword>
<name>A0A8D1GXR9_PIG</name>
<dbReference type="PANTHER" id="PTHR21669:SF2">
    <property type="entry name" value="CAPZ-INTERACTING PROTEIN"/>
    <property type="match status" value="1"/>
</dbReference>
<evidence type="ECO:0000313" key="5">
    <source>
        <dbReference type="Ensembl" id="ENSSSCP00045010116.1"/>
    </source>
</evidence>
<reference evidence="5" key="1">
    <citation type="submission" date="2025-08" db="UniProtKB">
        <authorList>
            <consortium name="Ensembl"/>
        </authorList>
    </citation>
    <scope>IDENTIFICATION</scope>
</reference>
<feature type="compositionally biased region" description="Pro residues" evidence="2">
    <location>
        <begin position="34"/>
        <end position="50"/>
    </location>
</feature>
<evidence type="ECO:0000256" key="2">
    <source>
        <dbReference type="SAM" id="MobiDB-lite"/>
    </source>
</evidence>
<feature type="compositionally biased region" description="Basic and acidic residues" evidence="2">
    <location>
        <begin position="114"/>
        <end position="132"/>
    </location>
</feature>
<feature type="region of interest" description="Disordered" evidence="2">
    <location>
        <begin position="73"/>
        <end position="211"/>
    </location>
</feature>
<feature type="compositionally biased region" description="Polar residues" evidence="2">
    <location>
        <begin position="480"/>
        <end position="492"/>
    </location>
</feature>
<dbReference type="Proteomes" id="UP000694728">
    <property type="component" value="Unplaced"/>
</dbReference>
<feature type="compositionally biased region" description="Basic and acidic residues" evidence="2">
    <location>
        <begin position="350"/>
        <end position="367"/>
    </location>
</feature>
<gene>
    <name evidence="5" type="primary">RCSD1</name>
</gene>
<feature type="domain" description="FAM21/CAPZIP" evidence="4">
    <location>
        <begin position="201"/>
        <end position="322"/>
    </location>
</feature>
<feature type="region of interest" description="Disordered" evidence="2">
    <location>
        <begin position="28"/>
        <end position="59"/>
    </location>
</feature>
<dbReference type="AlphaFoldDB" id="A0A8D1GXR9"/>
<evidence type="ECO:0000259" key="3">
    <source>
        <dbReference type="Pfam" id="PF05177"/>
    </source>
</evidence>
<proteinExistence type="predicted"/>
<feature type="compositionally biased region" description="Basic residues" evidence="2">
    <location>
        <begin position="285"/>
        <end position="302"/>
    </location>
</feature>
<dbReference type="InterPro" id="IPR007850">
    <property type="entry name" value="RCSD"/>
</dbReference>
<feature type="compositionally biased region" description="Basic and acidic residues" evidence="2">
    <location>
        <begin position="454"/>
        <end position="470"/>
    </location>
</feature>
<protein>
    <submittedName>
        <fullName evidence="5">RCSD domain containing 1</fullName>
    </submittedName>
</protein>
<dbReference type="PANTHER" id="PTHR21669">
    <property type="entry name" value="CAPZ-INTERACTING PROTEIN AND RELATED PROTEINS"/>
    <property type="match status" value="1"/>
</dbReference>
<organism evidence="5 6">
    <name type="scientific">Sus scrofa</name>
    <name type="common">Pig</name>
    <dbReference type="NCBI Taxonomy" id="9823"/>
    <lineage>
        <taxon>Eukaryota</taxon>
        <taxon>Metazoa</taxon>
        <taxon>Chordata</taxon>
        <taxon>Craniata</taxon>
        <taxon>Vertebrata</taxon>
        <taxon>Euteleostomi</taxon>
        <taxon>Mammalia</taxon>
        <taxon>Eutheria</taxon>
        <taxon>Laurasiatheria</taxon>
        <taxon>Artiodactyla</taxon>
        <taxon>Suina</taxon>
        <taxon>Suidae</taxon>
        <taxon>Sus</taxon>
    </lineage>
</organism>
<evidence type="ECO:0000313" key="6">
    <source>
        <dbReference type="Proteomes" id="UP000694728"/>
    </source>
</evidence>
<feature type="compositionally biased region" description="Basic and acidic residues" evidence="2">
    <location>
        <begin position="389"/>
        <end position="403"/>
    </location>
</feature>
<dbReference type="InterPro" id="IPR029341">
    <property type="entry name" value="FAM21/CAPZIP"/>
</dbReference>
<dbReference type="Pfam" id="PF15255">
    <property type="entry name" value="CAP-ZIP_m"/>
    <property type="match status" value="1"/>
</dbReference>
<feature type="region of interest" description="Disordered" evidence="2">
    <location>
        <begin position="225"/>
        <end position="492"/>
    </location>
</feature>
<feature type="domain" description="RCSD" evidence="3">
    <location>
        <begin position="343"/>
        <end position="419"/>
    </location>
</feature>
<evidence type="ECO:0000259" key="4">
    <source>
        <dbReference type="Pfam" id="PF15255"/>
    </source>
</evidence>
<dbReference type="Pfam" id="PF05177">
    <property type="entry name" value="RCSD"/>
    <property type="match status" value="1"/>
</dbReference>
<evidence type="ECO:0000256" key="1">
    <source>
        <dbReference type="ARBA" id="ARBA00022553"/>
    </source>
</evidence>
<dbReference type="Ensembl" id="ENSSSCT00045014582.1">
    <property type="protein sequence ID" value="ENSSSCP00045010116.1"/>
    <property type="gene ID" value="ENSSSCG00045008565.1"/>
</dbReference>
<accession>A0A8D1GXR9</accession>